<proteinExistence type="inferred from homology"/>
<accession>A0A438JB25</accession>
<keyword evidence="3 7" id="KW-0378">Hydrolase</keyword>
<dbReference type="Pfam" id="PF01546">
    <property type="entry name" value="Peptidase_M20"/>
    <property type="match status" value="2"/>
</dbReference>
<feature type="signal peptide" evidence="5">
    <location>
        <begin position="1"/>
        <end position="20"/>
    </location>
</feature>
<evidence type="ECO:0000256" key="3">
    <source>
        <dbReference type="ARBA" id="ARBA00022801"/>
    </source>
</evidence>
<gene>
    <name evidence="7" type="primary">ILR1_2</name>
    <name evidence="7" type="ORF">CK203_018852</name>
</gene>
<evidence type="ECO:0000256" key="1">
    <source>
        <dbReference type="ARBA" id="ARBA00006153"/>
    </source>
</evidence>
<dbReference type="PANTHER" id="PTHR11014:SF63">
    <property type="entry name" value="METALLOPEPTIDASE, PUTATIVE (AFU_ORTHOLOGUE AFUA_6G09600)-RELATED"/>
    <property type="match status" value="1"/>
</dbReference>
<dbReference type="EMBL" id="QGNW01000053">
    <property type="protein sequence ID" value="RVX06164.1"/>
    <property type="molecule type" value="Genomic_DNA"/>
</dbReference>
<evidence type="ECO:0000313" key="8">
    <source>
        <dbReference type="Proteomes" id="UP000288805"/>
    </source>
</evidence>
<organism evidence="7 8">
    <name type="scientific">Vitis vinifera</name>
    <name type="common">Grape</name>
    <dbReference type="NCBI Taxonomy" id="29760"/>
    <lineage>
        <taxon>Eukaryota</taxon>
        <taxon>Viridiplantae</taxon>
        <taxon>Streptophyta</taxon>
        <taxon>Embryophyta</taxon>
        <taxon>Tracheophyta</taxon>
        <taxon>Spermatophyta</taxon>
        <taxon>Magnoliopsida</taxon>
        <taxon>eudicotyledons</taxon>
        <taxon>Gunneridae</taxon>
        <taxon>Pentapetalae</taxon>
        <taxon>rosids</taxon>
        <taxon>Vitales</taxon>
        <taxon>Vitaceae</taxon>
        <taxon>Viteae</taxon>
        <taxon>Vitis</taxon>
    </lineage>
</organism>
<dbReference type="InterPro" id="IPR017439">
    <property type="entry name" value="Amidohydrolase"/>
</dbReference>
<feature type="chain" id="PRO_5019104678" evidence="5">
    <location>
        <begin position="21"/>
        <end position="943"/>
    </location>
</feature>
<evidence type="ECO:0000256" key="4">
    <source>
        <dbReference type="ARBA" id="ARBA00023211"/>
    </source>
</evidence>
<protein>
    <submittedName>
        <fullName evidence="7">IAA-amino acid hydrolase ILR1</fullName>
    </submittedName>
</protein>
<dbReference type="FunFam" id="3.30.70.360:FF:000001">
    <property type="entry name" value="N-acetyldiaminopimelate deacetylase"/>
    <property type="match status" value="2"/>
</dbReference>
<feature type="domain" description="Peptidase M20 dimerisation" evidence="6">
    <location>
        <begin position="212"/>
        <end position="308"/>
    </location>
</feature>
<dbReference type="CDD" id="cd08017">
    <property type="entry name" value="M20_IAA_Hyd"/>
    <property type="match status" value="2"/>
</dbReference>
<evidence type="ECO:0000259" key="6">
    <source>
        <dbReference type="Pfam" id="PF07687"/>
    </source>
</evidence>
<dbReference type="AlphaFoldDB" id="A0A438JB25"/>
<evidence type="ECO:0000313" key="7">
    <source>
        <dbReference type="EMBL" id="RVX06164.1"/>
    </source>
</evidence>
<name>A0A438JB25_VITVI</name>
<comment type="caution">
    <text evidence="7">The sequence shown here is derived from an EMBL/GenBank/DDBJ whole genome shotgun (WGS) entry which is preliminary data.</text>
</comment>
<reference evidence="7 8" key="1">
    <citation type="journal article" date="2018" name="PLoS Genet.">
        <title>Population sequencing reveals clonal diversity and ancestral inbreeding in the grapevine cultivar Chardonnay.</title>
        <authorList>
            <person name="Roach M.J."/>
            <person name="Johnson D.L."/>
            <person name="Bohlmann J."/>
            <person name="van Vuuren H.J."/>
            <person name="Jones S.J."/>
            <person name="Pretorius I.S."/>
            <person name="Schmidt S.A."/>
            <person name="Borneman A.R."/>
        </authorList>
    </citation>
    <scope>NUCLEOTIDE SEQUENCE [LARGE SCALE GENOMIC DNA]</scope>
    <source>
        <strain evidence="8">cv. Chardonnay</strain>
        <tissue evidence="7">Leaf</tissue>
    </source>
</reference>
<dbReference type="Proteomes" id="UP000288805">
    <property type="component" value="Unassembled WGS sequence"/>
</dbReference>
<evidence type="ECO:0000256" key="2">
    <source>
        <dbReference type="ARBA" id="ARBA00022729"/>
    </source>
</evidence>
<dbReference type="InterPro" id="IPR036264">
    <property type="entry name" value="Bact_exopeptidase_dim_dom"/>
</dbReference>
<dbReference type="Gene3D" id="3.40.630.10">
    <property type="entry name" value="Zn peptidases"/>
    <property type="match status" value="2"/>
</dbReference>
<dbReference type="OrthoDB" id="6119954at2759"/>
<dbReference type="InterPro" id="IPR002933">
    <property type="entry name" value="Peptidase_M20"/>
</dbReference>
<dbReference type="GO" id="GO:0009850">
    <property type="term" value="P:auxin metabolic process"/>
    <property type="evidence" value="ECO:0007669"/>
    <property type="project" value="InterPro"/>
</dbReference>
<dbReference type="PANTHER" id="PTHR11014">
    <property type="entry name" value="PEPTIDASE M20 FAMILY MEMBER"/>
    <property type="match status" value="1"/>
</dbReference>
<dbReference type="SUPFAM" id="SSF55031">
    <property type="entry name" value="Bacterial exopeptidase dimerisation domain"/>
    <property type="match status" value="2"/>
</dbReference>
<keyword evidence="2 5" id="KW-0732">Signal</keyword>
<dbReference type="Gene3D" id="3.30.70.360">
    <property type="match status" value="2"/>
</dbReference>
<evidence type="ECO:0000256" key="5">
    <source>
        <dbReference type="SAM" id="SignalP"/>
    </source>
</evidence>
<dbReference type="NCBIfam" id="TIGR01891">
    <property type="entry name" value="amidohydrolases"/>
    <property type="match status" value="2"/>
</dbReference>
<dbReference type="GO" id="GO:0016787">
    <property type="term" value="F:hydrolase activity"/>
    <property type="evidence" value="ECO:0007669"/>
    <property type="project" value="UniProtKB-KW"/>
</dbReference>
<dbReference type="SUPFAM" id="SSF53187">
    <property type="entry name" value="Zn-dependent exopeptidases"/>
    <property type="match status" value="2"/>
</dbReference>
<keyword evidence="4" id="KW-0464">Manganese</keyword>
<comment type="similarity">
    <text evidence="1">Belongs to the peptidase M20 family.</text>
</comment>
<dbReference type="Pfam" id="PF07687">
    <property type="entry name" value="M20_dimer"/>
    <property type="match status" value="2"/>
</dbReference>
<dbReference type="InterPro" id="IPR011650">
    <property type="entry name" value="Peptidase_M20_dimer"/>
</dbReference>
<sequence>MEFICGWLLMLSAFVSGTAGAVENGLGSEVGLLMDTAKEAEFFGWMRSVRRRIHEYPELAFEEHKTSQIIRSELDSLGIEYSWPVAKTGVVASIGSGKQPWFSLRADMDALPIQELVEWEHKSKYNGKMHACGHDAHVTMLLGAARLLQNKRDELKGTVKLVFQPGEEGHAGAYHVLKEGALDDFQAIFGLHVSPGMPTGTVGSKPGPLLAGAARFSAVIKGKGGHAASPHVGRDPVLAASLAILALQQIVSRETDPLEARVITVGFIEAGQAANVIPETVRFGGTLRSLTTEGLLYIQQRVRQVIEMQAAVHRCTATIDFMEEKLTPYPATVNDEAMYEHAKSIAEILLGQPNVHLLPATMGAEDFSFYAQKMPAAFFFIGTKNETLKSDKPLHSPLFVMDEEALPIGAALHAAVAISYLESHAVEEPGSHIPYAEPLAMLRCLEMGESINRSDDKDKGRGCSSQSRNVMGMANNSIPHKFSQLAAKVGLTSRESTCLKIFGYEMELMWWWLMLLWPLLCRNARAVGSGSGLEMEGLSRELLESAREREFFEWMRGVRRKIHQYPELGFEEHKTSELIRAELNSLGIGYKWPVAKTGVVASIGSGDQPTFALRADMDALPLQELVEWEYKSKIEGKMHACGHDSHVAMLLGAAKLLQAKRGMLKGTVKLVFQPGEEGYAGAYHMLKEGALEDVKGMLGLHVIPTVPTGGIASRAGPLLAGVGLFSATIQGKGGHGASPHTAKDPVLAASFAILALQQIVSRETDPLEARVVTVGLVDGGEAGNVIPESVKIGGTFRSLTSQGLLYLQERIKEVIETQAAVHGCDAAVDFMEERGMPHPVMINDETLYEHAKKVGEILVGEPNVELLPITMGAEDFSFYTKRFPAAMFTVGIKNETLKSDYPLHSPYFFIDEDAFPVGAAFYAAVAISYLDDHAVESETHSIL</sequence>
<dbReference type="InterPro" id="IPR044757">
    <property type="entry name" value="ILR1-like_Hyd"/>
</dbReference>
<feature type="domain" description="Peptidase M20 dimerisation" evidence="6">
    <location>
        <begin position="725"/>
        <end position="819"/>
    </location>
</feature>